<dbReference type="GO" id="GO:0071949">
    <property type="term" value="F:FAD binding"/>
    <property type="evidence" value="ECO:0007669"/>
    <property type="project" value="InterPro"/>
</dbReference>
<dbReference type="AlphaFoldDB" id="A0A178ZR93"/>
<evidence type="ECO:0000256" key="4">
    <source>
        <dbReference type="ARBA" id="ARBA00023002"/>
    </source>
</evidence>
<keyword evidence="3" id="KW-0274">FAD</keyword>
<dbReference type="Pfam" id="PF01565">
    <property type="entry name" value="FAD_binding_4"/>
    <property type="match status" value="1"/>
</dbReference>
<dbReference type="OrthoDB" id="2151789at2759"/>
<dbReference type="EMBL" id="LVYI01000003">
    <property type="protein sequence ID" value="OAP62330.1"/>
    <property type="molecule type" value="Genomic_DNA"/>
</dbReference>
<protein>
    <recommendedName>
        <fullName evidence="5">FAD-binding PCMH-type domain-containing protein</fullName>
    </recommendedName>
</protein>
<keyword evidence="2" id="KW-0285">Flavoprotein</keyword>
<dbReference type="InterPro" id="IPR016167">
    <property type="entry name" value="FAD-bd_PCMH_sub1"/>
</dbReference>
<dbReference type="Gene3D" id="3.30.465.10">
    <property type="match status" value="1"/>
</dbReference>
<dbReference type="STRING" id="1367422.A0A178ZR93"/>
<dbReference type="GO" id="GO:0016491">
    <property type="term" value="F:oxidoreductase activity"/>
    <property type="evidence" value="ECO:0007669"/>
    <property type="project" value="UniProtKB-KW"/>
</dbReference>
<dbReference type="PANTHER" id="PTHR42973:SF13">
    <property type="entry name" value="FAD-BINDING PCMH-TYPE DOMAIN-CONTAINING PROTEIN"/>
    <property type="match status" value="1"/>
</dbReference>
<name>A0A178ZR93_9EURO</name>
<evidence type="ECO:0000313" key="6">
    <source>
        <dbReference type="EMBL" id="OAP62330.1"/>
    </source>
</evidence>
<evidence type="ECO:0000256" key="2">
    <source>
        <dbReference type="ARBA" id="ARBA00022630"/>
    </source>
</evidence>
<dbReference type="Gene3D" id="3.40.462.20">
    <property type="match status" value="1"/>
</dbReference>
<sequence length="460" mass="49329">MAGKQYSILSDKLGKSKVSEPKAGELKYFTAQSAALVPAAQVLPENAQDISTVLQIARDHQIPFAVKAGGHGVYAGASSIHGGILIDLSRINSVEVAPDRKSVFIGAGAKWGDVYGKLDPLGISVPGGRISTVGVGGLTLGGGISFAASRYGLACDNVKSYEVVLADGKIETVTRASHPDLFWAMRGAGTNFGIVTTFEFVAFQQSQIWGGVKQYLEDGEASAIGLLEKFCMDQNPDSSSADVYAEAFIITAYVAPMGKFITTAVLSHGKPQDDPPVFDGFKALPSIASSTKIRTIADLSKTLALAVKSDVAVLSDAMAIYKDVITPHKDTVKNFVPAILFQPVLPRMIPVDENENTLGISRQDGPLFVIALLWSWTEPSDDDLIENLARVFAQRLVGTAKAQDKFHRYIYLNYAAGDQDVFAGYGEQNLAKLVKVSKQYDAEGVFTKLRPGYINVARRG</sequence>
<dbReference type="RefSeq" id="XP_018695697.1">
    <property type="nucleotide sequence ID" value="XM_018836047.1"/>
</dbReference>
<dbReference type="InterPro" id="IPR006094">
    <property type="entry name" value="Oxid_FAD_bind_N"/>
</dbReference>
<dbReference type="InterPro" id="IPR036318">
    <property type="entry name" value="FAD-bd_PCMH-like_sf"/>
</dbReference>
<dbReference type="PANTHER" id="PTHR42973">
    <property type="entry name" value="BINDING OXIDOREDUCTASE, PUTATIVE (AFU_ORTHOLOGUE AFUA_1G17690)-RELATED"/>
    <property type="match status" value="1"/>
</dbReference>
<keyword evidence="7" id="KW-1185">Reference proteome</keyword>
<comment type="similarity">
    <text evidence="1">Belongs to the oxygen-dependent FAD-linked oxidoreductase family.</text>
</comment>
<gene>
    <name evidence="6" type="ORF">AYL99_04533</name>
</gene>
<organism evidence="6 7">
    <name type="scientific">Fonsecaea erecta</name>
    <dbReference type="NCBI Taxonomy" id="1367422"/>
    <lineage>
        <taxon>Eukaryota</taxon>
        <taxon>Fungi</taxon>
        <taxon>Dikarya</taxon>
        <taxon>Ascomycota</taxon>
        <taxon>Pezizomycotina</taxon>
        <taxon>Eurotiomycetes</taxon>
        <taxon>Chaetothyriomycetidae</taxon>
        <taxon>Chaetothyriales</taxon>
        <taxon>Herpotrichiellaceae</taxon>
        <taxon>Fonsecaea</taxon>
    </lineage>
</organism>
<feature type="domain" description="FAD-binding PCMH-type" evidence="5">
    <location>
        <begin position="34"/>
        <end position="205"/>
    </location>
</feature>
<evidence type="ECO:0000313" key="7">
    <source>
        <dbReference type="Proteomes" id="UP000078343"/>
    </source>
</evidence>
<dbReference type="InterPro" id="IPR016166">
    <property type="entry name" value="FAD-bd_PCMH"/>
</dbReference>
<evidence type="ECO:0000259" key="5">
    <source>
        <dbReference type="PROSITE" id="PS51387"/>
    </source>
</evidence>
<dbReference type="SUPFAM" id="SSF56176">
    <property type="entry name" value="FAD-binding/transporter-associated domain-like"/>
    <property type="match status" value="1"/>
</dbReference>
<keyword evidence="4" id="KW-0560">Oxidoreductase</keyword>
<accession>A0A178ZR93</accession>
<proteinExistence type="inferred from homology"/>
<reference evidence="6 7" key="1">
    <citation type="submission" date="2016-04" db="EMBL/GenBank/DDBJ databases">
        <title>Draft genome of Fonsecaea erecta CBS 125763.</title>
        <authorList>
            <person name="Weiss V.A."/>
            <person name="Vicente V.A."/>
            <person name="Raittz R.T."/>
            <person name="Moreno L.F."/>
            <person name="De Souza E.M."/>
            <person name="Pedrosa F.O."/>
            <person name="Steffens M.B."/>
            <person name="Faoro H."/>
            <person name="Tadra-Sfeir M.Z."/>
            <person name="Najafzadeh M.J."/>
            <person name="Felipe M.S."/>
            <person name="Teixeira M."/>
            <person name="Sun J."/>
            <person name="Xi L."/>
            <person name="Gomes R."/>
            <person name="De Azevedo C.M."/>
            <person name="Salgado C.G."/>
            <person name="Da Silva M.B."/>
            <person name="Nascimento M.F."/>
            <person name="Queiroz-Telles F."/>
            <person name="Attili D.S."/>
            <person name="Gorbushina A."/>
        </authorList>
    </citation>
    <scope>NUCLEOTIDE SEQUENCE [LARGE SCALE GENOMIC DNA]</scope>
    <source>
        <strain evidence="6 7">CBS 125763</strain>
    </source>
</reference>
<dbReference type="Gene3D" id="3.30.43.10">
    <property type="entry name" value="Uridine Diphospho-n-acetylenolpyruvylglucosamine Reductase, domain 2"/>
    <property type="match status" value="1"/>
</dbReference>
<dbReference type="Proteomes" id="UP000078343">
    <property type="component" value="Unassembled WGS sequence"/>
</dbReference>
<dbReference type="InterPro" id="IPR016169">
    <property type="entry name" value="FAD-bd_PCMH_sub2"/>
</dbReference>
<comment type="caution">
    <text evidence="6">The sequence shown here is derived from an EMBL/GenBank/DDBJ whole genome shotgun (WGS) entry which is preliminary data.</text>
</comment>
<dbReference type="InterPro" id="IPR050416">
    <property type="entry name" value="FAD-linked_Oxidoreductase"/>
</dbReference>
<dbReference type="PROSITE" id="PS51387">
    <property type="entry name" value="FAD_PCMH"/>
    <property type="match status" value="1"/>
</dbReference>
<evidence type="ECO:0000256" key="1">
    <source>
        <dbReference type="ARBA" id="ARBA00005466"/>
    </source>
</evidence>
<dbReference type="GeneID" id="30008702"/>
<evidence type="ECO:0000256" key="3">
    <source>
        <dbReference type="ARBA" id="ARBA00022827"/>
    </source>
</evidence>